<keyword evidence="3" id="KW-1185">Reference proteome</keyword>
<dbReference type="AlphaFoldDB" id="A0A4C1UFR1"/>
<evidence type="ECO:0000313" key="3">
    <source>
        <dbReference type="Proteomes" id="UP000299102"/>
    </source>
</evidence>
<organism evidence="2 3">
    <name type="scientific">Eumeta variegata</name>
    <name type="common">Bagworm moth</name>
    <name type="synonym">Eumeta japonica</name>
    <dbReference type="NCBI Taxonomy" id="151549"/>
    <lineage>
        <taxon>Eukaryota</taxon>
        <taxon>Metazoa</taxon>
        <taxon>Ecdysozoa</taxon>
        <taxon>Arthropoda</taxon>
        <taxon>Hexapoda</taxon>
        <taxon>Insecta</taxon>
        <taxon>Pterygota</taxon>
        <taxon>Neoptera</taxon>
        <taxon>Endopterygota</taxon>
        <taxon>Lepidoptera</taxon>
        <taxon>Glossata</taxon>
        <taxon>Ditrysia</taxon>
        <taxon>Tineoidea</taxon>
        <taxon>Psychidae</taxon>
        <taxon>Oiketicinae</taxon>
        <taxon>Eumeta</taxon>
    </lineage>
</organism>
<accession>A0A4C1UFR1</accession>
<dbReference type="Proteomes" id="UP000299102">
    <property type="component" value="Unassembled WGS sequence"/>
</dbReference>
<protein>
    <submittedName>
        <fullName evidence="2">Uncharacterized protein</fullName>
    </submittedName>
</protein>
<gene>
    <name evidence="2" type="ORF">EVAR_79601_1</name>
</gene>
<proteinExistence type="predicted"/>
<comment type="caution">
    <text evidence="2">The sequence shown here is derived from an EMBL/GenBank/DDBJ whole genome shotgun (WGS) entry which is preliminary data.</text>
</comment>
<dbReference type="EMBL" id="BGZK01000165">
    <property type="protein sequence ID" value="GBP24754.1"/>
    <property type="molecule type" value="Genomic_DNA"/>
</dbReference>
<evidence type="ECO:0000256" key="1">
    <source>
        <dbReference type="SAM" id="MobiDB-lite"/>
    </source>
</evidence>
<reference evidence="2 3" key="1">
    <citation type="journal article" date="2019" name="Commun. Biol.">
        <title>The bagworm genome reveals a unique fibroin gene that provides high tensile strength.</title>
        <authorList>
            <person name="Kono N."/>
            <person name="Nakamura H."/>
            <person name="Ohtoshi R."/>
            <person name="Tomita M."/>
            <person name="Numata K."/>
            <person name="Arakawa K."/>
        </authorList>
    </citation>
    <scope>NUCLEOTIDE SEQUENCE [LARGE SCALE GENOMIC DNA]</scope>
</reference>
<feature type="region of interest" description="Disordered" evidence="1">
    <location>
        <begin position="1"/>
        <end position="36"/>
    </location>
</feature>
<evidence type="ECO:0000313" key="2">
    <source>
        <dbReference type="EMBL" id="GBP24754.1"/>
    </source>
</evidence>
<name>A0A4C1UFR1_EUMVA</name>
<sequence>MGGARRAQSGTPRQLTDRRASRPSLPRTGRASLDAAARRSDALIGGDVTYLHGERLRGARCGGKRRKG</sequence>